<dbReference type="InterPro" id="IPR000504">
    <property type="entry name" value="RRM_dom"/>
</dbReference>
<dbReference type="Pfam" id="PF00076">
    <property type="entry name" value="RRM_1"/>
    <property type="match status" value="1"/>
</dbReference>
<dbReference type="InterPro" id="IPR035979">
    <property type="entry name" value="RBD_domain_sf"/>
</dbReference>
<evidence type="ECO:0000313" key="5">
    <source>
        <dbReference type="Proteomes" id="UP001420932"/>
    </source>
</evidence>
<dbReference type="SMART" id="SM00360">
    <property type="entry name" value="RRM"/>
    <property type="match status" value="1"/>
</dbReference>
<dbReference type="PANTHER" id="PTHR21245">
    <property type="entry name" value="HETEROGENEOUS NUCLEAR RIBONUCLEOPROTEIN"/>
    <property type="match status" value="1"/>
</dbReference>
<evidence type="ECO:0000313" key="4">
    <source>
        <dbReference type="EMBL" id="KAK9092612.1"/>
    </source>
</evidence>
<accession>A0AAP0EKV1</accession>
<dbReference type="AlphaFoldDB" id="A0AAP0EKV1"/>
<sequence>MDSYIDDADVGGYDPTPYREMLHNVAGPSFNWNAVDESPNPQARQLYDMIDESREQLWPGCETMITLSAMARLKWYQIQTLASHLEPNNSYACNQLRYTEDKWTMNVPAVDGGLLKPDVVEGTDDEEGKSIGYALLEFKTHSDAMSAFQWLKQRDALFGRDRSAKVKTVYLEGLAESWEEDKLKKLCEQDGEDEKVQSVRKFLSTRRKDFGFVSFVTRESASSLCRRDQQSFEIGEGDNKVIISIVTD</sequence>
<proteinExistence type="predicted"/>
<dbReference type="GO" id="GO:0003723">
    <property type="term" value="F:RNA binding"/>
    <property type="evidence" value="ECO:0007669"/>
    <property type="project" value="UniProtKB-UniRule"/>
</dbReference>
<reference evidence="4 5" key="1">
    <citation type="submission" date="2024-01" db="EMBL/GenBank/DDBJ databases">
        <title>Genome assemblies of Stephania.</title>
        <authorList>
            <person name="Yang L."/>
        </authorList>
    </citation>
    <scope>NUCLEOTIDE SEQUENCE [LARGE SCALE GENOMIC DNA]</scope>
    <source>
        <strain evidence="4">YNDBR</strain>
        <tissue evidence="4">Leaf</tissue>
    </source>
</reference>
<dbReference type="SUPFAM" id="SSF54928">
    <property type="entry name" value="RNA-binding domain, RBD"/>
    <property type="match status" value="1"/>
</dbReference>
<evidence type="ECO:0000256" key="1">
    <source>
        <dbReference type="ARBA" id="ARBA00022884"/>
    </source>
</evidence>
<name>A0AAP0EKV1_9MAGN</name>
<evidence type="ECO:0000259" key="3">
    <source>
        <dbReference type="PROSITE" id="PS50102"/>
    </source>
</evidence>
<comment type="caution">
    <text evidence="4">The sequence shown here is derived from an EMBL/GenBank/DDBJ whole genome shotgun (WGS) entry which is preliminary data.</text>
</comment>
<dbReference type="Gene3D" id="3.30.70.330">
    <property type="match status" value="1"/>
</dbReference>
<dbReference type="InterPro" id="IPR012677">
    <property type="entry name" value="Nucleotide-bd_a/b_plait_sf"/>
</dbReference>
<keyword evidence="5" id="KW-1185">Reference proteome</keyword>
<dbReference type="Proteomes" id="UP001420932">
    <property type="component" value="Unassembled WGS sequence"/>
</dbReference>
<dbReference type="PROSITE" id="PS50102">
    <property type="entry name" value="RRM"/>
    <property type="match status" value="1"/>
</dbReference>
<evidence type="ECO:0000256" key="2">
    <source>
        <dbReference type="PROSITE-ProRule" id="PRU00176"/>
    </source>
</evidence>
<organism evidence="4 5">
    <name type="scientific">Stephania yunnanensis</name>
    <dbReference type="NCBI Taxonomy" id="152371"/>
    <lineage>
        <taxon>Eukaryota</taxon>
        <taxon>Viridiplantae</taxon>
        <taxon>Streptophyta</taxon>
        <taxon>Embryophyta</taxon>
        <taxon>Tracheophyta</taxon>
        <taxon>Spermatophyta</taxon>
        <taxon>Magnoliopsida</taxon>
        <taxon>Ranunculales</taxon>
        <taxon>Menispermaceae</taxon>
        <taxon>Menispermoideae</taxon>
        <taxon>Cissampelideae</taxon>
        <taxon>Stephania</taxon>
    </lineage>
</organism>
<keyword evidence="1 2" id="KW-0694">RNA-binding</keyword>
<dbReference type="EMBL" id="JBBNAF010000012">
    <property type="protein sequence ID" value="KAK9092612.1"/>
    <property type="molecule type" value="Genomic_DNA"/>
</dbReference>
<protein>
    <recommendedName>
        <fullName evidence="3">RRM domain-containing protein</fullName>
    </recommendedName>
</protein>
<feature type="domain" description="RRM" evidence="3">
    <location>
        <begin position="167"/>
        <end position="248"/>
    </location>
</feature>
<gene>
    <name evidence="4" type="ORF">Syun_027523</name>
</gene>